<reference evidence="2" key="3">
    <citation type="submission" date="2024-02" db="UniProtKB">
        <authorList>
            <consortium name="WormBaseParasite"/>
        </authorList>
    </citation>
    <scope>IDENTIFICATION</scope>
    <source>
        <strain evidence="2">pt0022</strain>
    </source>
</reference>
<name>A0AAF5PVI1_WUCBA</name>
<evidence type="ECO:0000313" key="1">
    <source>
        <dbReference type="Proteomes" id="UP000093561"/>
    </source>
</evidence>
<protein>
    <submittedName>
        <fullName evidence="2">Uncharacterized protein</fullName>
    </submittedName>
</protein>
<dbReference type="WBParaSite" id="mrna-Wban_06171">
    <property type="protein sequence ID" value="mrna-Wban_06171"/>
    <property type="gene ID" value="Wban_06171"/>
</dbReference>
<reference evidence="1" key="1">
    <citation type="submission" date="2015-03" db="EMBL/GenBank/DDBJ databases">
        <title>Wuchereria bancrofti Genome Sequencing Papua New Guinea Strain.</title>
        <authorList>
            <person name="Small S.T."/>
            <person name="Serre D."/>
            <person name="Zimmerman P.A."/>
        </authorList>
    </citation>
    <scope>NUCLEOTIDE SEQUENCE [LARGE SCALE GENOMIC DNA]</scope>
    <source>
        <strain evidence="1">pt0022</strain>
    </source>
</reference>
<sequence>MALYSVDNQAVSTDFRSYLRRMNNGSAVSGKLRHRSDVDDCAVGCIRLSGQEETFAVQKD</sequence>
<reference evidence="1" key="2">
    <citation type="journal article" date="2016" name="Mol. Ecol.">
        <title>Population genomics of the filarial nematode parasite Wuchereria bancrofti from mosquitoes.</title>
        <authorList>
            <person name="Small S.T."/>
            <person name="Reimer L.J."/>
            <person name="Tisch D.J."/>
            <person name="King C.L."/>
            <person name="Christensen B.M."/>
            <person name="Siba P.M."/>
            <person name="Kazura J.W."/>
            <person name="Serre D."/>
            <person name="Zimmerman P.A."/>
        </authorList>
    </citation>
    <scope>NUCLEOTIDE SEQUENCE</scope>
    <source>
        <strain evidence="1">pt0022</strain>
    </source>
</reference>
<dbReference type="Proteomes" id="UP000093561">
    <property type="component" value="Unassembled WGS sequence"/>
</dbReference>
<dbReference type="AlphaFoldDB" id="A0AAF5PVI1"/>
<accession>A0AAF5PVI1</accession>
<organism evidence="1 2">
    <name type="scientific">Wuchereria bancrofti</name>
    <dbReference type="NCBI Taxonomy" id="6293"/>
    <lineage>
        <taxon>Eukaryota</taxon>
        <taxon>Metazoa</taxon>
        <taxon>Ecdysozoa</taxon>
        <taxon>Nematoda</taxon>
        <taxon>Chromadorea</taxon>
        <taxon>Rhabditida</taxon>
        <taxon>Spirurina</taxon>
        <taxon>Spiruromorpha</taxon>
        <taxon>Filarioidea</taxon>
        <taxon>Onchocercidae</taxon>
        <taxon>Wuchereria</taxon>
    </lineage>
</organism>
<proteinExistence type="predicted"/>
<evidence type="ECO:0000313" key="2">
    <source>
        <dbReference type="WBParaSite" id="mrna-Wban_06171"/>
    </source>
</evidence>